<keyword evidence="3" id="KW-0472">Membrane</keyword>
<feature type="transmembrane region" description="Helical" evidence="3">
    <location>
        <begin position="152"/>
        <end position="173"/>
    </location>
</feature>
<keyword evidence="2" id="KW-0175">Coiled coil</keyword>
<dbReference type="InterPro" id="IPR050465">
    <property type="entry name" value="UPF0194_transport"/>
</dbReference>
<evidence type="ECO:0000256" key="3">
    <source>
        <dbReference type="SAM" id="Phobius"/>
    </source>
</evidence>
<reference evidence="4 5" key="2">
    <citation type="journal article" date="2011" name="J. Bacteriol.">
        <title>Complete genome sequence of strain HTCC2503T of Parvularcula bermudensis, the type species of the order "Parvularculales" in the class Alphaproteobacteria.</title>
        <authorList>
            <person name="Oh H.M."/>
            <person name="Kang I."/>
            <person name="Vergin K.L."/>
            <person name="Kang D."/>
            <person name="Rhee K.H."/>
            <person name="Giovannoni S.J."/>
            <person name="Cho J.C."/>
        </authorList>
    </citation>
    <scope>NUCLEOTIDE SEQUENCE [LARGE SCALE GENOMIC DNA]</scope>
    <source>
        <strain evidence="5">ATCC BAA-594 / HTCC2503 / KCTC 12087</strain>
    </source>
</reference>
<feature type="transmembrane region" description="Helical" evidence="3">
    <location>
        <begin position="353"/>
        <end position="378"/>
    </location>
</feature>
<feature type="transmembrane region" description="Helical" evidence="3">
    <location>
        <begin position="212"/>
        <end position="233"/>
    </location>
</feature>
<dbReference type="EMBL" id="CP002156">
    <property type="protein sequence ID" value="ADM09558.1"/>
    <property type="molecule type" value="Genomic_DNA"/>
</dbReference>
<dbReference type="HOGENOM" id="CLU_331155_0_0_5"/>
<dbReference type="OrthoDB" id="9806939at2"/>
<dbReference type="SUPFAM" id="SSF111369">
    <property type="entry name" value="HlyD-like secretion proteins"/>
    <property type="match status" value="1"/>
</dbReference>
<gene>
    <name evidence="4" type="ordered locus">PB2503_07504</name>
</gene>
<dbReference type="Gene3D" id="2.40.50.100">
    <property type="match status" value="1"/>
</dbReference>
<dbReference type="GO" id="GO:0030313">
    <property type="term" value="C:cell envelope"/>
    <property type="evidence" value="ECO:0007669"/>
    <property type="project" value="UniProtKB-SubCell"/>
</dbReference>
<dbReference type="Proteomes" id="UP000001302">
    <property type="component" value="Chromosome"/>
</dbReference>
<organism evidence="4 5">
    <name type="scientific">Parvularcula bermudensis (strain ATCC BAA-594 / HTCC2503 / KCTC 12087)</name>
    <dbReference type="NCBI Taxonomy" id="314260"/>
    <lineage>
        <taxon>Bacteria</taxon>
        <taxon>Pseudomonadati</taxon>
        <taxon>Pseudomonadota</taxon>
        <taxon>Alphaproteobacteria</taxon>
        <taxon>Parvularculales</taxon>
        <taxon>Parvularculaceae</taxon>
        <taxon>Parvularcula</taxon>
    </lineage>
</organism>
<dbReference type="AlphaFoldDB" id="E0TFF7"/>
<dbReference type="PANTHER" id="PTHR32347:SF23">
    <property type="entry name" value="BLL5650 PROTEIN"/>
    <property type="match status" value="1"/>
</dbReference>
<dbReference type="PANTHER" id="PTHR32347">
    <property type="entry name" value="EFFLUX SYSTEM COMPONENT YKNX-RELATED"/>
    <property type="match status" value="1"/>
</dbReference>
<evidence type="ECO:0000313" key="5">
    <source>
        <dbReference type="Proteomes" id="UP000001302"/>
    </source>
</evidence>
<reference evidence="5" key="1">
    <citation type="submission" date="2010-08" db="EMBL/GenBank/DDBJ databases">
        <title>Genome sequence of Parvularcula bermudensis HTCC2503.</title>
        <authorList>
            <person name="Kang D.-M."/>
            <person name="Oh H.-M."/>
            <person name="Cho J.-C."/>
        </authorList>
    </citation>
    <scope>NUCLEOTIDE SEQUENCE [LARGE SCALE GENOMIC DNA]</scope>
    <source>
        <strain evidence="5">ATCC BAA-594 / HTCC2503 / KCTC 12087</strain>
    </source>
</reference>
<dbReference type="Gene3D" id="2.40.30.170">
    <property type="match status" value="1"/>
</dbReference>
<feature type="transmembrane region" description="Helical" evidence="3">
    <location>
        <begin position="254"/>
        <end position="274"/>
    </location>
</feature>
<comment type="subcellular location">
    <subcellularLocation>
        <location evidence="1">Cell envelope</location>
    </subcellularLocation>
</comment>
<accession>E0TFF7</accession>
<feature type="transmembrane region" description="Helical" evidence="3">
    <location>
        <begin position="286"/>
        <end position="306"/>
    </location>
</feature>
<dbReference type="KEGG" id="pbr:PB2503_07504"/>
<keyword evidence="5" id="KW-1185">Reference proteome</keyword>
<protein>
    <submittedName>
        <fullName evidence="4">Uncharacterized protein</fullName>
    </submittedName>
</protein>
<name>E0TFF7_PARBH</name>
<sequence>MSSKASQGPEFSDHLPLPYRLRPDVTVSQSTDVVDGRKRFYLKTPEGKIFEVGEEEYFFCTRLDGRVSFVELKAAFEAQFDTTLTLNNFTAFAQELMGMGIIQDVSATKENQASVIDRILDPDDPDPRATPFRRTLLDPTAFFAMMGQLRPAFGFLSFITLPIFALGLGVYFNHGEAMGVDFRRAVFDVGVIVLVVLSLFGVNLVSKLVQGTAAYVNGAPVQSLGINVFFGFFPRFYIDHRAIMGLDYKAQRRVFGSAMLTRMFLFGFFAMMWLALRPNAVFLSDLMLLLSHMSLAALIVTALPFFPTDGYRWIAAYIGQPFLRERSFRYLGMVLRGKKAPDEMGAWDKTGALLFSTISLLVVIAVVTLVFGMLAIVLERNLGGAGMGIFAVILMISALWLYFARNASHRMQEKLRQNVQALRDGNQARALPGPEKSKKAGAPVIDIKTRHPQQETTSLPQITPPTRAGWAKPVLIALLVIAFLFLWWPYQYKPGGNFEVLPQERAQVRARIEGEITEIYVQEGDIVEAGAPLAQVTNWQAERNIRVIEAELAQSRAVLDRLLEGSTDEEVELARRQVERAASQLDFRRAELERQQALSADGYTSNRAVELARSEYRSALSDLGVARANLDVVDRDATPSEIAAARADVTRLEQDLSYRQDEVSRTTLRATIGGQVVTPEETLRLGDYLRVGDLFVEIENMQRPKVQVFVSQNEARFLEVGQRVRIRTWGFSDDVTYGTVNSIAPTVDPQRGEQVLRIVASIDEEVPDLPSNMTGYAKIETDTMPLWRAYLLFLIRFFQVEVWSWFP</sequence>
<keyword evidence="3" id="KW-0812">Transmembrane</keyword>
<dbReference type="STRING" id="314260.PB2503_07504"/>
<dbReference type="RefSeq" id="WP_013300532.1">
    <property type="nucleotide sequence ID" value="NC_014414.1"/>
</dbReference>
<feature type="transmembrane region" description="Helical" evidence="3">
    <location>
        <begin position="185"/>
        <end position="206"/>
    </location>
</feature>
<evidence type="ECO:0000256" key="1">
    <source>
        <dbReference type="ARBA" id="ARBA00004196"/>
    </source>
</evidence>
<evidence type="ECO:0000313" key="4">
    <source>
        <dbReference type="EMBL" id="ADM09558.1"/>
    </source>
</evidence>
<dbReference type="eggNOG" id="COG0845">
    <property type="taxonomic scope" value="Bacteria"/>
</dbReference>
<proteinExistence type="predicted"/>
<feature type="transmembrane region" description="Helical" evidence="3">
    <location>
        <begin position="470"/>
        <end position="490"/>
    </location>
</feature>
<evidence type="ECO:0000256" key="2">
    <source>
        <dbReference type="ARBA" id="ARBA00023054"/>
    </source>
</evidence>
<feature type="transmembrane region" description="Helical" evidence="3">
    <location>
        <begin position="384"/>
        <end position="404"/>
    </location>
</feature>
<keyword evidence="3" id="KW-1133">Transmembrane helix</keyword>